<evidence type="ECO:0000256" key="7">
    <source>
        <dbReference type="ARBA" id="ARBA00022741"/>
    </source>
</evidence>
<keyword evidence="12 14" id="KW-0472">Membrane</keyword>
<keyword evidence="6 14" id="KW-0812">Transmembrane</keyword>
<keyword evidence="10 14" id="KW-1133">Transmembrane helix</keyword>
<dbReference type="CDD" id="cd00082">
    <property type="entry name" value="HisKA"/>
    <property type="match status" value="1"/>
</dbReference>
<dbReference type="CDD" id="cd00130">
    <property type="entry name" value="PAS"/>
    <property type="match status" value="1"/>
</dbReference>
<evidence type="ECO:0000256" key="6">
    <source>
        <dbReference type="ARBA" id="ARBA00022692"/>
    </source>
</evidence>
<reference evidence="18 19" key="1">
    <citation type="submission" date="2019-02" db="EMBL/GenBank/DDBJ databases">
        <title>Deep-cultivation of Planctomycetes and their phenomic and genomic characterization uncovers novel biology.</title>
        <authorList>
            <person name="Wiegand S."/>
            <person name="Jogler M."/>
            <person name="Boedeker C."/>
            <person name="Pinto D."/>
            <person name="Vollmers J."/>
            <person name="Rivas-Marin E."/>
            <person name="Kohn T."/>
            <person name="Peeters S.H."/>
            <person name="Heuer A."/>
            <person name="Rast P."/>
            <person name="Oberbeckmann S."/>
            <person name="Bunk B."/>
            <person name="Jeske O."/>
            <person name="Meyerdierks A."/>
            <person name="Storesund J.E."/>
            <person name="Kallscheuer N."/>
            <person name="Luecker S."/>
            <person name="Lage O.M."/>
            <person name="Pohl T."/>
            <person name="Merkel B.J."/>
            <person name="Hornburger P."/>
            <person name="Mueller R.-W."/>
            <person name="Bruemmer F."/>
            <person name="Labrenz M."/>
            <person name="Spormann A.M."/>
            <person name="Op Den Camp H."/>
            <person name="Overmann J."/>
            <person name="Amann R."/>
            <person name="Jetten M.S.M."/>
            <person name="Mascher T."/>
            <person name="Medema M.H."/>
            <person name="Devos D.P."/>
            <person name="Kaster A.-K."/>
            <person name="Ovreas L."/>
            <person name="Rohde M."/>
            <person name="Galperin M.Y."/>
            <person name="Jogler C."/>
        </authorList>
    </citation>
    <scope>NUCLEOTIDE SEQUENCE [LARGE SCALE GENOMIC DNA]</scope>
    <source>
        <strain evidence="18 19">Pla108</strain>
    </source>
</reference>
<sequence>MQLWNAINGDSCGGTPRDPAPALRRRYLIGMATIAFLTIAAIVALDGTVAEGHSDGHLVNLAGRQRMLSQRIAKCVLAIEKASGDDEARPYRRQLEIALAQFRDGHAQVVELAGDSDRVTLASSTKDCIQLLASDFDTVENSSRPYIDSASIPAESTTEVLTTAERYLDLMEQIVEDLAEDSDVRVQAHRQLAIEIVVASLVVTVLISLVACEPAVRSVGRAYNSIIDRNALLVDERKKAEQTARSLQESLRFIDAILQTAAEGIIVIDRSGTILLANPAAHRVFAVDAESLVGADITDLMNDFDRVHHHEYVSNYEKTGASSVINSTREVVGRRRSGEEFPMDLSVAVMEWDGRRAYTGILRDISERKAFQRRIAQSEKLESIGRLAAGIAHEINTPLQFIDANTRYLKEAVESLALPETEGETGDDAARRAKVRANIAGAIDDNLAGIGRVSEIVAAMKEFSHPGQKHKSMVSLNDCVSSTVTISQNRWKGVAEVDLQLDPYLPACEAFPAEINQTLLNLVVNAADAIAETQSKADGEHRGLGRITVRTWTHDDAVSVAVEDSGAGVPATLIAKIFDPFFTTKSVGKGTGQGLAIAHDIVAKLHGGTLDVENRPEGGARFVMTIPIVAPETPIEASETEPSPPSSGCPLVAEFV</sequence>
<comment type="caution">
    <text evidence="18">The sequence shown here is derived from an EMBL/GenBank/DDBJ whole genome shotgun (WGS) entry which is preliminary data.</text>
</comment>
<keyword evidence="5 18" id="KW-0808">Transferase</keyword>
<protein>
    <recommendedName>
        <fullName evidence="3">histidine kinase</fullName>
        <ecNumber evidence="3">2.7.13.3</ecNumber>
    </recommendedName>
</protein>
<dbReference type="InterPro" id="IPR036890">
    <property type="entry name" value="HATPase_C_sf"/>
</dbReference>
<dbReference type="InterPro" id="IPR005467">
    <property type="entry name" value="His_kinase_dom"/>
</dbReference>
<comment type="subcellular location">
    <subcellularLocation>
        <location evidence="2">Membrane</location>
        <topology evidence="2">Multi-pass membrane protein</topology>
    </subcellularLocation>
</comment>
<evidence type="ECO:0000256" key="10">
    <source>
        <dbReference type="ARBA" id="ARBA00022989"/>
    </source>
</evidence>
<dbReference type="AlphaFoldDB" id="A0A5C6ACF9"/>
<dbReference type="PROSITE" id="PS50112">
    <property type="entry name" value="PAS"/>
    <property type="match status" value="1"/>
</dbReference>
<feature type="domain" description="PAS" evidence="16">
    <location>
        <begin position="250"/>
        <end position="320"/>
    </location>
</feature>
<dbReference type="InterPro" id="IPR000014">
    <property type="entry name" value="PAS"/>
</dbReference>
<dbReference type="Gene3D" id="1.10.287.130">
    <property type="match status" value="1"/>
</dbReference>
<dbReference type="InterPro" id="IPR013767">
    <property type="entry name" value="PAS_fold"/>
</dbReference>
<dbReference type="InterPro" id="IPR036097">
    <property type="entry name" value="HisK_dim/P_sf"/>
</dbReference>
<evidence type="ECO:0000256" key="8">
    <source>
        <dbReference type="ARBA" id="ARBA00022777"/>
    </source>
</evidence>
<evidence type="ECO:0000256" key="4">
    <source>
        <dbReference type="ARBA" id="ARBA00022553"/>
    </source>
</evidence>
<evidence type="ECO:0000256" key="2">
    <source>
        <dbReference type="ARBA" id="ARBA00004141"/>
    </source>
</evidence>
<dbReference type="PANTHER" id="PTHR43065">
    <property type="entry name" value="SENSOR HISTIDINE KINASE"/>
    <property type="match status" value="1"/>
</dbReference>
<evidence type="ECO:0000256" key="13">
    <source>
        <dbReference type="SAM" id="MobiDB-lite"/>
    </source>
</evidence>
<evidence type="ECO:0000313" key="19">
    <source>
        <dbReference type="Proteomes" id="UP000317421"/>
    </source>
</evidence>
<feature type="transmembrane region" description="Helical" evidence="14">
    <location>
        <begin position="27"/>
        <end position="45"/>
    </location>
</feature>
<dbReference type="SUPFAM" id="SSF55785">
    <property type="entry name" value="PYP-like sensor domain (PAS domain)"/>
    <property type="match status" value="1"/>
</dbReference>
<evidence type="ECO:0000256" key="14">
    <source>
        <dbReference type="SAM" id="Phobius"/>
    </source>
</evidence>
<dbReference type="SUPFAM" id="SSF47384">
    <property type="entry name" value="Homodimeric domain of signal transducing histidine kinase"/>
    <property type="match status" value="1"/>
</dbReference>
<feature type="region of interest" description="Disordered" evidence="13">
    <location>
        <begin position="634"/>
        <end position="656"/>
    </location>
</feature>
<keyword evidence="11" id="KW-0902">Two-component regulatory system</keyword>
<keyword evidence="8" id="KW-0418">Kinase</keyword>
<dbReference type="SMART" id="SM00387">
    <property type="entry name" value="HATPase_c"/>
    <property type="match status" value="1"/>
</dbReference>
<evidence type="ECO:0000259" key="16">
    <source>
        <dbReference type="PROSITE" id="PS50112"/>
    </source>
</evidence>
<keyword evidence="19" id="KW-1185">Reference proteome</keyword>
<feature type="domain" description="Histidine kinase" evidence="15">
    <location>
        <begin position="390"/>
        <end position="630"/>
    </location>
</feature>
<dbReference type="GO" id="GO:0006355">
    <property type="term" value="P:regulation of DNA-templated transcription"/>
    <property type="evidence" value="ECO:0007669"/>
    <property type="project" value="InterPro"/>
</dbReference>
<evidence type="ECO:0000313" key="18">
    <source>
        <dbReference type="EMBL" id="TWT97077.1"/>
    </source>
</evidence>
<dbReference type="EMBL" id="SJPR01000003">
    <property type="protein sequence ID" value="TWT97077.1"/>
    <property type="molecule type" value="Genomic_DNA"/>
</dbReference>
<gene>
    <name evidence="18" type="primary">fixL_4</name>
    <name evidence="18" type="ORF">Pla108_28540</name>
</gene>
<dbReference type="PANTHER" id="PTHR43065:SF46">
    <property type="entry name" value="C4-DICARBOXYLATE TRANSPORT SENSOR PROTEIN DCTB"/>
    <property type="match status" value="1"/>
</dbReference>
<evidence type="ECO:0000259" key="17">
    <source>
        <dbReference type="PROSITE" id="PS50113"/>
    </source>
</evidence>
<organism evidence="18 19">
    <name type="scientific">Botrimarina colliarenosi</name>
    <dbReference type="NCBI Taxonomy" id="2528001"/>
    <lineage>
        <taxon>Bacteria</taxon>
        <taxon>Pseudomonadati</taxon>
        <taxon>Planctomycetota</taxon>
        <taxon>Planctomycetia</taxon>
        <taxon>Pirellulales</taxon>
        <taxon>Lacipirellulaceae</taxon>
        <taxon>Botrimarina</taxon>
    </lineage>
</organism>
<evidence type="ECO:0000256" key="11">
    <source>
        <dbReference type="ARBA" id="ARBA00023012"/>
    </source>
</evidence>
<evidence type="ECO:0000256" key="12">
    <source>
        <dbReference type="ARBA" id="ARBA00023136"/>
    </source>
</evidence>
<dbReference type="Gene3D" id="3.30.565.10">
    <property type="entry name" value="Histidine kinase-like ATPase, C-terminal domain"/>
    <property type="match status" value="1"/>
</dbReference>
<dbReference type="PRINTS" id="PR00344">
    <property type="entry name" value="BCTRLSENSOR"/>
</dbReference>
<dbReference type="Pfam" id="PF02518">
    <property type="entry name" value="HATPase_c"/>
    <property type="match status" value="1"/>
</dbReference>
<comment type="catalytic activity">
    <reaction evidence="1">
        <text>ATP + protein L-histidine = ADP + protein N-phospho-L-histidine.</text>
        <dbReference type="EC" id="2.7.13.3"/>
    </reaction>
</comment>
<proteinExistence type="predicted"/>
<dbReference type="SMART" id="SM00388">
    <property type="entry name" value="HisKA"/>
    <property type="match status" value="1"/>
</dbReference>
<dbReference type="GO" id="GO:0005524">
    <property type="term" value="F:ATP binding"/>
    <property type="evidence" value="ECO:0007669"/>
    <property type="project" value="UniProtKB-KW"/>
</dbReference>
<dbReference type="InterPro" id="IPR003594">
    <property type="entry name" value="HATPase_dom"/>
</dbReference>
<dbReference type="OrthoDB" id="236031at2"/>
<dbReference type="SMART" id="SM00091">
    <property type="entry name" value="PAS"/>
    <property type="match status" value="1"/>
</dbReference>
<accession>A0A5C6ACF9</accession>
<name>A0A5C6ACF9_9BACT</name>
<evidence type="ECO:0000259" key="15">
    <source>
        <dbReference type="PROSITE" id="PS50109"/>
    </source>
</evidence>
<feature type="domain" description="PAC" evidence="17">
    <location>
        <begin position="327"/>
        <end position="377"/>
    </location>
</feature>
<dbReference type="RefSeq" id="WP_146445568.1">
    <property type="nucleotide sequence ID" value="NZ_SJPR01000003.1"/>
</dbReference>
<dbReference type="SUPFAM" id="SSF55874">
    <property type="entry name" value="ATPase domain of HSP90 chaperone/DNA topoisomerase II/histidine kinase"/>
    <property type="match status" value="1"/>
</dbReference>
<dbReference type="GO" id="GO:0000155">
    <property type="term" value="F:phosphorelay sensor kinase activity"/>
    <property type="evidence" value="ECO:0007669"/>
    <property type="project" value="InterPro"/>
</dbReference>
<dbReference type="InterPro" id="IPR004358">
    <property type="entry name" value="Sig_transdc_His_kin-like_C"/>
</dbReference>
<dbReference type="GO" id="GO:0016020">
    <property type="term" value="C:membrane"/>
    <property type="evidence" value="ECO:0007669"/>
    <property type="project" value="UniProtKB-SubCell"/>
</dbReference>
<dbReference type="InterPro" id="IPR035965">
    <property type="entry name" value="PAS-like_dom_sf"/>
</dbReference>
<dbReference type="Pfam" id="PF00989">
    <property type="entry name" value="PAS"/>
    <property type="match status" value="1"/>
</dbReference>
<evidence type="ECO:0000256" key="1">
    <source>
        <dbReference type="ARBA" id="ARBA00000085"/>
    </source>
</evidence>
<evidence type="ECO:0000256" key="5">
    <source>
        <dbReference type="ARBA" id="ARBA00022679"/>
    </source>
</evidence>
<evidence type="ECO:0000256" key="9">
    <source>
        <dbReference type="ARBA" id="ARBA00022840"/>
    </source>
</evidence>
<dbReference type="InterPro" id="IPR000700">
    <property type="entry name" value="PAS-assoc_C"/>
</dbReference>
<keyword evidence="7" id="KW-0547">Nucleotide-binding</keyword>
<dbReference type="InterPro" id="IPR029095">
    <property type="entry name" value="NarX-like_N"/>
</dbReference>
<dbReference type="Gene3D" id="3.30.450.20">
    <property type="entry name" value="PAS domain"/>
    <property type="match status" value="1"/>
</dbReference>
<dbReference type="Proteomes" id="UP000317421">
    <property type="component" value="Unassembled WGS sequence"/>
</dbReference>
<dbReference type="Pfam" id="PF13675">
    <property type="entry name" value="PilJ"/>
    <property type="match status" value="1"/>
</dbReference>
<dbReference type="EC" id="2.7.13.3" evidence="3"/>
<dbReference type="PROSITE" id="PS50109">
    <property type="entry name" value="HIS_KIN"/>
    <property type="match status" value="1"/>
</dbReference>
<keyword evidence="4" id="KW-0597">Phosphoprotein</keyword>
<dbReference type="NCBIfam" id="TIGR00229">
    <property type="entry name" value="sensory_box"/>
    <property type="match status" value="1"/>
</dbReference>
<dbReference type="InterPro" id="IPR003661">
    <property type="entry name" value="HisK_dim/P_dom"/>
</dbReference>
<evidence type="ECO:0000256" key="3">
    <source>
        <dbReference type="ARBA" id="ARBA00012438"/>
    </source>
</evidence>
<dbReference type="PROSITE" id="PS50113">
    <property type="entry name" value="PAC"/>
    <property type="match status" value="1"/>
</dbReference>
<keyword evidence="9" id="KW-0067">ATP-binding</keyword>